<proteinExistence type="predicted"/>
<gene>
    <name evidence="1" type="ORF">SAMN05421825_2724</name>
</gene>
<evidence type="ECO:0000313" key="1">
    <source>
        <dbReference type="EMBL" id="SDG12277.1"/>
    </source>
</evidence>
<keyword evidence="2" id="KW-1185">Reference proteome</keyword>
<evidence type="ECO:0000313" key="2">
    <source>
        <dbReference type="Proteomes" id="UP000199203"/>
    </source>
</evidence>
<protein>
    <submittedName>
        <fullName evidence="1">Uncharacterized protein</fullName>
    </submittedName>
</protein>
<reference evidence="2" key="1">
    <citation type="submission" date="2016-10" db="EMBL/GenBank/DDBJ databases">
        <authorList>
            <person name="Varghese N."/>
            <person name="Submissions S."/>
        </authorList>
    </citation>
    <scope>NUCLEOTIDE SEQUENCE [LARGE SCALE GENOMIC DNA]</scope>
    <source>
        <strain evidence="2">DSM 19684</strain>
    </source>
</reference>
<dbReference type="Proteomes" id="UP000199203">
    <property type="component" value="Unassembled WGS sequence"/>
</dbReference>
<organism evidence="1 2">
    <name type="scientific">Epilithonimonas hungarica</name>
    <dbReference type="NCBI Taxonomy" id="454006"/>
    <lineage>
        <taxon>Bacteria</taxon>
        <taxon>Pseudomonadati</taxon>
        <taxon>Bacteroidota</taxon>
        <taxon>Flavobacteriia</taxon>
        <taxon>Flavobacteriales</taxon>
        <taxon>Weeksellaceae</taxon>
        <taxon>Chryseobacterium group</taxon>
        <taxon>Epilithonimonas</taxon>
    </lineage>
</organism>
<dbReference type="AlphaFoldDB" id="A0A1G7RND5"/>
<accession>A0A1G7RND5</accession>
<name>A0A1G7RND5_9FLAO</name>
<dbReference type="EMBL" id="FNBH01000003">
    <property type="protein sequence ID" value="SDG12277.1"/>
    <property type="molecule type" value="Genomic_DNA"/>
</dbReference>
<sequence>MIFSNATVPIDKMPLILLRKSITEINLNIPNIALEISKLTFNKLNLAILSDKV</sequence>